<dbReference type="InterPro" id="IPR013087">
    <property type="entry name" value="Znf_C2H2_type"/>
</dbReference>
<dbReference type="PANTHER" id="PTHR24388">
    <property type="entry name" value="ZINC FINGER PROTEIN"/>
    <property type="match status" value="1"/>
</dbReference>
<evidence type="ECO:0000256" key="4">
    <source>
        <dbReference type="ARBA" id="ARBA00022771"/>
    </source>
</evidence>
<evidence type="ECO:0000256" key="6">
    <source>
        <dbReference type="ARBA" id="ARBA00023242"/>
    </source>
</evidence>
<feature type="region of interest" description="Disordered" evidence="9">
    <location>
        <begin position="179"/>
        <end position="309"/>
    </location>
</feature>
<dbReference type="SMART" id="SM00355">
    <property type="entry name" value="ZnF_C2H2"/>
    <property type="match status" value="3"/>
</dbReference>
<keyword evidence="12" id="KW-1185">Reference proteome</keyword>
<feature type="domain" description="C2H2-type" evidence="10">
    <location>
        <begin position="395"/>
        <end position="422"/>
    </location>
</feature>
<evidence type="ECO:0000259" key="10">
    <source>
        <dbReference type="PROSITE" id="PS50157"/>
    </source>
</evidence>
<feature type="domain" description="C2H2-type" evidence="10">
    <location>
        <begin position="423"/>
        <end position="450"/>
    </location>
</feature>
<feature type="domain" description="C2H2-type" evidence="10">
    <location>
        <begin position="367"/>
        <end position="394"/>
    </location>
</feature>
<evidence type="ECO:0000256" key="5">
    <source>
        <dbReference type="ARBA" id="ARBA00022833"/>
    </source>
</evidence>
<dbReference type="PROSITE" id="PS50157">
    <property type="entry name" value="ZINC_FINGER_C2H2_2"/>
    <property type="match status" value="3"/>
</dbReference>
<dbReference type="PROSITE" id="PS00028">
    <property type="entry name" value="ZINC_FINGER_C2H2_1"/>
    <property type="match status" value="3"/>
</dbReference>
<name>A0AAV6QS33_SOLSE</name>
<keyword evidence="5" id="KW-0862">Zinc</keyword>
<feature type="compositionally biased region" description="Acidic residues" evidence="9">
    <location>
        <begin position="257"/>
        <end position="268"/>
    </location>
</feature>
<feature type="compositionally biased region" description="Acidic residues" evidence="9">
    <location>
        <begin position="276"/>
        <end position="299"/>
    </location>
</feature>
<evidence type="ECO:0000256" key="1">
    <source>
        <dbReference type="ARBA" id="ARBA00004123"/>
    </source>
</evidence>
<keyword evidence="8" id="KW-0175">Coiled coil</keyword>
<dbReference type="FunFam" id="3.30.160.60:FF:000446">
    <property type="entry name" value="Zinc finger protein"/>
    <property type="match status" value="1"/>
</dbReference>
<gene>
    <name evidence="11" type="ORF">JOB18_006747</name>
</gene>
<dbReference type="InterPro" id="IPR050527">
    <property type="entry name" value="Snail/Krueppel_Znf"/>
</dbReference>
<feature type="compositionally biased region" description="Polar residues" evidence="9">
    <location>
        <begin position="201"/>
        <end position="213"/>
    </location>
</feature>
<keyword evidence="3" id="KW-0677">Repeat</keyword>
<evidence type="ECO:0000256" key="2">
    <source>
        <dbReference type="ARBA" id="ARBA00022723"/>
    </source>
</evidence>
<comment type="subcellular location">
    <subcellularLocation>
        <location evidence="1">Nucleus</location>
    </subcellularLocation>
</comment>
<feature type="region of interest" description="Disordered" evidence="9">
    <location>
        <begin position="73"/>
        <end position="107"/>
    </location>
</feature>
<feature type="compositionally biased region" description="Acidic residues" evidence="9">
    <location>
        <begin position="84"/>
        <end position="95"/>
    </location>
</feature>
<sequence>MSKADILRQFVAQSLAAASQEILAVVERTVSEYEEEAAGFREQIDRQRKQLELLQPRVKLETLSNITITDVRSVTKRSRRHSEEEEGGGDEDLEDVNNQTPSRRPCEQNVVDAQDHVDLRIHVLENPQTEALSKNVHKKCPRGLQEVDVLELLRSDRGRLELNSVTAEEIQRRGTSTVFIRPKVQKETEDSEEDAGDSSSPTCDTRQQISSRLQAEDVLTGSSTSQQEDDDNMLTEEANDGERQDEEAAAAQRKEVEEEEDDNDEKEEDREKLKDSDDEWEPDMSEEEEESSDGDGDGDGEPKTTNKQNVKCSSVTEVGAKNAAACNACGTPREYADDAGSVCGVCGERPASTETPDLQIQSRLETGNCHICGETFFSVYGRDEHVAAHSGERPHKCNVCAAAFALRASLEKHRTLHVEGKPHTCFTCHKVCEHREALKAHLKTHVIKKKKHLCGVCGKSLSDYRS</sequence>
<evidence type="ECO:0000256" key="8">
    <source>
        <dbReference type="SAM" id="Coils"/>
    </source>
</evidence>
<dbReference type="GO" id="GO:0008270">
    <property type="term" value="F:zinc ion binding"/>
    <property type="evidence" value="ECO:0007669"/>
    <property type="project" value="UniProtKB-KW"/>
</dbReference>
<dbReference type="GO" id="GO:0000981">
    <property type="term" value="F:DNA-binding transcription factor activity, RNA polymerase II-specific"/>
    <property type="evidence" value="ECO:0007669"/>
    <property type="project" value="TreeGrafter"/>
</dbReference>
<dbReference type="EMBL" id="JAGKHQ010000015">
    <property type="protein sequence ID" value="KAG7495860.1"/>
    <property type="molecule type" value="Genomic_DNA"/>
</dbReference>
<feature type="coiled-coil region" evidence="8">
    <location>
        <begin position="16"/>
        <end position="50"/>
    </location>
</feature>
<dbReference type="GO" id="GO:0000978">
    <property type="term" value="F:RNA polymerase II cis-regulatory region sequence-specific DNA binding"/>
    <property type="evidence" value="ECO:0007669"/>
    <property type="project" value="TreeGrafter"/>
</dbReference>
<comment type="caution">
    <text evidence="11">The sequence shown here is derived from an EMBL/GenBank/DDBJ whole genome shotgun (WGS) entry which is preliminary data.</text>
</comment>
<feature type="compositionally biased region" description="Acidic residues" evidence="9">
    <location>
        <begin position="227"/>
        <end position="248"/>
    </location>
</feature>
<dbReference type="PANTHER" id="PTHR24388:SF54">
    <property type="entry name" value="PROTEIN ESCARGOT"/>
    <property type="match status" value="1"/>
</dbReference>
<organism evidence="11 12">
    <name type="scientific">Solea senegalensis</name>
    <name type="common">Senegalese sole</name>
    <dbReference type="NCBI Taxonomy" id="28829"/>
    <lineage>
        <taxon>Eukaryota</taxon>
        <taxon>Metazoa</taxon>
        <taxon>Chordata</taxon>
        <taxon>Craniata</taxon>
        <taxon>Vertebrata</taxon>
        <taxon>Euteleostomi</taxon>
        <taxon>Actinopterygii</taxon>
        <taxon>Neopterygii</taxon>
        <taxon>Teleostei</taxon>
        <taxon>Neoteleostei</taxon>
        <taxon>Acanthomorphata</taxon>
        <taxon>Carangaria</taxon>
        <taxon>Pleuronectiformes</taxon>
        <taxon>Pleuronectoidei</taxon>
        <taxon>Soleidae</taxon>
        <taxon>Solea</taxon>
    </lineage>
</organism>
<dbReference type="GO" id="GO:0005634">
    <property type="term" value="C:nucleus"/>
    <property type="evidence" value="ECO:0007669"/>
    <property type="project" value="UniProtKB-SubCell"/>
</dbReference>
<evidence type="ECO:0000313" key="12">
    <source>
        <dbReference type="Proteomes" id="UP000693946"/>
    </source>
</evidence>
<protein>
    <submittedName>
        <fullName evidence="11">Zinc finger 2-like</fullName>
    </submittedName>
</protein>
<reference evidence="11 12" key="1">
    <citation type="journal article" date="2021" name="Sci. Rep.">
        <title>Chromosome anchoring in Senegalese sole (Solea senegalensis) reveals sex-associated markers and genome rearrangements in flatfish.</title>
        <authorList>
            <person name="Guerrero-Cozar I."/>
            <person name="Gomez-Garrido J."/>
            <person name="Berbel C."/>
            <person name="Martinez-Blanch J.F."/>
            <person name="Alioto T."/>
            <person name="Claros M.G."/>
            <person name="Gagnaire P.A."/>
            <person name="Manchado M."/>
        </authorList>
    </citation>
    <scope>NUCLEOTIDE SEQUENCE [LARGE SCALE GENOMIC DNA]</scope>
    <source>
        <strain evidence="11">Sse05_10M</strain>
    </source>
</reference>
<proteinExistence type="predicted"/>
<dbReference type="AlphaFoldDB" id="A0AAV6QS33"/>
<accession>A0AAV6QS33</accession>
<keyword evidence="6" id="KW-0539">Nucleus</keyword>
<evidence type="ECO:0000256" key="3">
    <source>
        <dbReference type="ARBA" id="ARBA00022737"/>
    </source>
</evidence>
<evidence type="ECO:0000313" key="11">
    <source>
        <dbReference type="EMBL" id="KAG7495860.1"/>
    </source>
</evidence>
<dbReference type="Proteomes" id="UP000693946">
    <property type="component" value="Linkage Group LG3"/>
</dbReference>
<evidence type="ECO:0000256" key="9">
    <source>
        <dbReference type="SAM" id="MobiDB-lite"/>
    </source>
</evidence>
<keyword evidence="2" id="KW-0479">Metal-binding</keyword>
<evidence type="ECO:0000256" key="7">
    <source>
        <dbReference type="PROSITE-ProRule" id="PRU00042"/>
    </source>
</evidence>
<keyword evidence="4 7" id="KW-0863">Zinc-finger</keyword>